<keyword evidence="1" id="KW-0597">Phosphoprotein</keyword>
<evidence type="ECO:0000256" key="2">
    <source>
        <dbReference type="ARBA" id="ARBA00022723"/>
    </source>
</evidence>
<keyword evidence="2" id="KW-0479">Metal-binding</keyword>
<evidence type="ECO:0000256" key="1">
    <source>
        <dbReference type="ARBA" id="ARBA00022553"/>
    </source>
</evidence>
<dbReference type="CDD" id="cd19757">
    <property type="entry name" value="Bbox1"/>
    <property type="match status" value="1"/>
</dbReference>
<dbReference type="SUPFAM" id="SSF63829">
    <property type="entry name" value="Calcium-dependent phosphotriesterase"/>
    <property type="match status" value="1"/>
</dbReference>
<evidence type="ECO:0000313" key="13">
    <source>
        <dbReference type="RefSeq" id="XP_006814333.1"/>
    </source>
</evidence>
<feature type="repeat" description="NHL" evidence="8">
    <location>
        <begin position="379"/>
        <end position="422"/>
    </location>
</feature>
<dbReference type="SUPFAM" id="SSF57850">
    <property type="entry name" value="RING/U-box"/>
    <property type="match status" value="1"/>
</dbReference>
<proteinExistence type="predicted"/>
<evidence type="ECO:0000256" key="5">
    <source>
        <dbReference type="ARBA" id="ARBA00022786"/>
    </source>
</evidence>
<name>A0ABM0M2U2_SACKO</name>
<dbReference type="PANTHER" id="PTHR25462:SF296">
    <property type="entry name" value="MEIOTIC P26, ISOFORM F"/>
    <property type="match status" value="1"/>
</dbReference>
<dbReference type="RefSeq" id="XP_006814333.1">
    <property type="nucleotide sequence ID" value="XM_006814270.1"/>
</dbReference>
<dbReference type="InterPro" id="IPR047153">
    <property type="entry name" value="TRIM45/56/19-like"/>
</dbReference>
<keyword evidence="3" id="KW-0677">Repeat</keyword>
<evidence type="ECO:0000256" key="4">
    <source>
        <dbReference type="ARBA" id="ARBA00022771"/>
    </source>
</evidence>
<feature type="domain" description="B box-type" evidence="11">
    <location>
        <begin position="90"/>
        <end position="136"/>
    </location>
</feature>
<evidence type="ECO:0000256" key="3">
    <source>
        <dbReference type="ARBA" id="ARBA00022737"/>
    </source>
</evidence>
<feature type="domain" description="B box-type" evidence="11">
    <location>
        <begin position="150"/>
        <end position="193"/>
    </location>
</feature>
<dbReference type="InterPro" id="IPR027370">
    <property type="entry name" value="Znf-RING_euk"/>
</dbReference>
<dbReference type="GeneID" id="100369363"/>
<feature type="domain" description="RING-type" evidence="10">
    <location>
        <begin position="17"/>
        <end position="57"/>
    </location>
</feature>
<dbReference type="Pfam" id="PF01436">
    <property type="entry name" value="NHL"/>
    <property type="match status" value="1"/>
</dbReference>
<evidence type="ECO:0000259" key="10">
    <source>
        <dbReference type="PROSITE" id="PS50089"/>
    </source>
</evidence>
<accession>A0ABM0M2U2</accession>
<keyword evidence="12" id="KW-1185">Reference proteome</keyword>
<dbReference type="Proteomes" id="UP000694865">
    <property type="component" value="Unplaced"/>
</dbReference>
<dbReference type="InterPro" id="IPR000315">
    <property type="entry name" value="Znf_B-box"/>
</dbReference>
<dbReference type="PROSITE" id="PS50089">
    <property type="entry name" value="ZF_RING_2"/>
    <property type="match status" value="1"/>
</dbReference>
<keyword evidence="9" id="KW-0175">Coiled coil</keyword>
<dbReference type="SUPFAM" id="SSF57845">
    <property type="entry name" value="B-box zinc-binding domain"/>
    <property type="match status" value="1"/>
</dbReference>
<dbReference type="InterPro" id="IPR001258">
    <property type="entry name" value="NHL_repeat"/>
</dbReference>
<dbReference type="Gene3D" id="3.30.160.60">
    <property type="entry name" value="Classic Zinc Finger"/>
    <property type="match status" value="1"/>
</dbReference>
<reference evidence="13" key="1">
    <citation type="submission" date="2025-08" db="UniProtKB">
        <authorList>
            <consortium name="RefSeq"/>
        </authorList>
    </citation>
    <scope>IDENTIFICATION</scope>
    <source>
        <tissue evidence="13">Testes</tissue>
    </source>
</reference>
<dbReference type="Pfam" id="PF00643">
    <property type="entry name" value="zf-B_box"/>
    <property type="match status" value="1"/>
</dbReference>
<dbReference type="PANTHER" id="PTHR25462">
    <property type="entry name" value="BONUS, ISOFORM C-RELATED"/>
    <property type="match status" value="1"/>
</dbReference>
<dbReference type="Pfam" id="PF13445">
    <property type="entry name" value="zf-RING_UBOX"/>
    <property type="match status" value="1"/>
</dbReference>
<evidence type="ECO:0000256" key="6">
    <source>
        <dbReference type="ARBA" id="ARBA00022833"/>
    </source>
</evidence>
<evidence type="ECO:0000259" key="11">
    <source>
        <dbReference type="PROSITE" id="PS50119"/>
    </source>
</evidence>
<dbReference type="Gene3D" id="2.120.10.30">
    <property type="entry name" value="TolB, C-terminal domain"/>
    <property type="match status" value="2"/>
</dbReference>
<dbReference type="PROSITE" id="PS50119">
    <property type="entry name" value="ZF_BBOX"/>
    <property type="match status" value="2"/>
</dbReference>
<dbReference type="InterPro" id="IPR013083">
    <property type="entry name" value="Znf_RING/FYVE/PHD"/>
</dbReference>
<organism evidence="12 13">
    <name type="scientific">Saccoglossus kowalevskii</name>
    <name type="common">Acorn worm</name>
    <dbReference type="NCBI Taxonomy" id="10224"/>
    <lineage>
        <taxon>Eukaryota</taxon>
        <taxon>Metazoa</taxon>
        <taxon>Hemichordata</taxon>
        <taxon>Enteropneusta</taxon>
        <taxon>Harrimaniidae</taxon>
        <taxon>Saccoglossus</taxon>
    </lineage>
</organism>
<dbReference type="InterPro" id="IPR001841">
    <property type="entry name" value="Znf_RING"/>
</dbReference>
<dbReference type="InterPro" id="IPR017907">
    <property type="entry name" value="Znf_RING_CS"/>
</dbReference>
<dbReference type="PROSITE" id="PS51125">
    <property type="entry name" value="NHL"/>
    <property type="match status" value="2"/>
</dbReference>
<feature type="coiled-coil region" evidence="9">
    <location>
        <begin position="222"/>
        <end position="286"/>
    </location>
</feature>
<feature type="repeat" description="NHL" evidence="8">
    <location>
        <begin position="520"/>
        <end position="558"/>
    </location>
</feature>
<dbReference type="SMART" id="SM00336">
    <property type="entry name" value="BBOX"/>
    <property type="match status" value="2"/>
</dbReference>
<dbReference type="InterPro" id="IPR003649">
    <property type="entry name" value="Bbox_C"/>
</dbReference>
<evidence type="ECO:0000256" key="8">
    <source>
        <dbReference type="PROSITE-ProRule" id="PRU00504"/>
    </source>
</evidence>
<dbReference type="CDD" id="cd05819">
    <property type="entry name" value="NHL"/>
    <property type="match status" value="1"/>
</dbReference>
<gene>
    <name evidence="13" type="primary">LOC100369363</name>
</gene>
<dbReference type="SMART" id="SM00502">
    <property type="entry name" value="BBC"/>
    <property type="match status" value="1"/>
</dbReference>
<evidence type="ECO:0000256" key="7">
    <source>
        <dbReference type="PROSITE-ProRule" id="PRU00024"/>
    </source>
</evidence>
<dbReference type="Gene3D" id="3.30.40.10">
    <property type="entry name" value="Zinc/RING finger domain, C3HC4 (zinc finger)"/>
    <property type="match status" value="1"/>
</dbReference>
<dbReference type="InterPro" id="IPR011042">
    <property type="entry name" value="6-blade_b-propeller_TolB-like"/>
</dbReference>
<protein>
    <submittedName>
        <fullName evidence="13">Tripartite motif-containing protein 2-like</fullName>
    </submittedName>
</protein>
<evidence type="ECO:0000313" key="12">
    <source>
        <dbReference type="Proteomes" id="UP000694865"/>
    </source>
</evidence>
<evidence type="ECO:0000256" key="9">
    <source>
        <dbReference type="SAM" id="Coils"/>
    </source>
</evidence>
<dbReference type="SMART" id="SM00184">
    <property type="entry name" value="RING"/>
    <property type="match status" value="1"/>
</dbReference>
<keyword evidence="4 7" id="KW-0863">Zinc-finger</keyword>
<dbReference type="PROSITE" id="PS00518">
    <property type="entry name" value="ZF_RING_1"/>
    <property type="match status" value="1"/>
</dbReference>
<keyword evidence="6" id="KW-0862">Zinc</keyword>
<sequence>MSGKVNHKDLDDRFLQCPICLERFVKPKILPCFHSFCESCLASDAARRKKPKCPLCRKFFMIPRGGVQVLADNHLLNNILDLVKRSENKYSGKMCESCCKYPIASYCVECGQAFCVACTRSHGKIRVTRNHKLMSMDEYEIMVSSESPFLKPIICPSHEGNQLKLYCQTCQIPICLECSVYEHSKPDHVHVELEEAAIVTKSKVDGLKTSLHQEIGKIDKTVTILAEMIKELDEASENAEQQIGDQFNNIRTQLEEQERNLHEELEKEFESRTETLKRKIEKLKSLKINYDSCKKYAEDLLKQSNEVGLLCLEKQLDERVKQFPDYDIETIPVPICLRFEKSKSFEKKLVKDKVGKLVTVDSIKKKEKSIMKKPTFEKVATIGSKGDEDGQFNYPDGVALSPTGLLVVADTGNGRIQIMQLDGRYIKKFDIPEMEEEIVPMAIEVLSKDELMVSDFANKTVIVCDTNGRVKMVLWDEDHLQRPCGILHSEKKGMFYVSDVSLNIIQTFSRYGTFRGTMATEGDKDGEVSRPCFLARNSKGHIIAADNQNHRIQIYDSDGKFLRKFGNHGE</sequence>
<keyword evidence="5" id="KW-0833">Ubl conjugation pathway</keyword>